<organism evidence="1 2">
    <name type="scientific">Victivallis vadensis</name>
    <dbReference type="NCBI Taxonomy" id="172901"/>
    <lineage>
        <taxon>Bacteria</taxon>
        <taxon>Pseudomonadati</taxon>
        <taxon>Lentisphaerota</taxon>
        <taxon>Lentisphaeria</taxon>
        <taxon>Victivallales</taxon>
        <taxon>Victivallaceae</taxon>
        <taxon>Victivallis</taxon>
    </lineage>
</organism>
<dbReference type="RefSeq" id="WP_116884964.1">
    <property type="nucleotide sequence ID" value="NZ_CABMMC010000001.1"/>
</dbReference>
<comment type="caution">
    <text evidence="1">The sequence shown here is derived from an EMBL/GenBank/DDBJ whole genome shotgun (WGS) entry which is preliminary data.</text>
</comment>
<dbReference type="AlphaFoldDB" id="A0A2U1AQI0"/>
<protein>
    <submittedName>
        <fullName evidence="1">Uncharacterized protein</fullName>
    </submittedName>
</protein>
<dbReference type="Proteomes" id="UP000245959">
    <property type="component" value="Unassembled WGS sequence"/>
</dbReference>
<accession>A0A2U1AQI0</accession>
<evidence type="ECO:0000313" key="2">
    <source>
        <dbReference type="Proteomes" id="UP000245959"/>
    </source>
</evidence>
<proteinExistence type="predicted"/>
<dbReference type="OrthoDB" id="9930789at2"/>
<evidence type="ECO:0000313" key="1">
    <source>
        <dbReference type="EMBL" id="PVY38591.1"/>
    </source>
</evidence>
<gene>
    <name evidence="1" type="ORF">C8D82_12516</name>
</gene>
<keyword evidence="2" id="KW-1185">Reference proteome</keyword>
<dbReference type="GeneID" id="78296252"/>
<sequence length="122" mass="13946">MACNCHGKNGVSVGWTSAYDQCTACARKHIKAAWSKWGEFTYEEDNRDYCSAQLRDAADHLKYEHRETALKCRDLAMVIEENRDAEFGSIAAELDALRTESRELFYADHPDAKRRLEVLKNG</sequence>
<name>A0A2U1AQI0_9BACT</name>
<dbReference type="EMBL" id="QEKH01000025">
    <property type="protein sequence ID" value="PVY38591.1"/>
    <property type="molecule type" value="Genomic_DNA"/>
</dbReference>
<reference evidence="1 2" key="1">
    <citation type="submission" date="2018-04" db="EMBL/GenBank/DDBJ databases">
        <title>Genomic Encyclopedia of Type Strains, Phase IV (KMG-IV): sequencing the most valuable type-strain genomes for metagenomic binning, comparative biology and taxonomic classification.</title>
        <authorList>
            <person name="Goeker M."/>
        </authorList>
    </citation>
    <scope>NUCLEOTIDE SEQUENCE [LARGE SCALE GENOMIC DNA]</scope>
    <source>
        <strain evidence="1 2">DSM 14823</strain>
    </source>
</reference>